<dbReference type="Gene3D" id="3.60.20.10">
    <property type="entry name" value="Glutamine Phosphoribosylpyrophosphate, subunit 1, domain 1"/>
    <property type="match status" value="1"/>
</dbReference>
<dbReference type="GO" id="GO:0005737">
    <property type="term" value="C:cytoplasm"/>
    <property type="evidence" value="ECO:0007669"/>
    <property type="project" value="UniProtKB-SubCell"/>
</dbReference>
<evidence type="ECO:0000256" key="6">
    <source>
        <dbReference type="RuleBase" id="RU004203"/>
    </source>
</evidence>
<dbReference type="PROSITE" id="PS00854">
    <property type="entry name" value="PROTEASOME_BETA_1"/>
    <property type="match status" value="1"/>
</dbReference>
<dbReference type="PANTHER" id="PTHR32194:SF10">
    <property type="entry name" value="PROTEASOME SUBUNIT BETA TYPE-3"/>
    <property type="match status" value="1"/>
</dbReference>
<comment type="similarity">
    <text evidence="6">Belongs to the peptidase T1B family.</text>
</comment>
<comment type="function">
    <text evidence="6">Component of the proteasome, a multicatalytic proteinase complex which is characterized by its ability to cleave peptides with Arg, Phe, Tyr, Leu, and Glu adjacent to the leaving group at neutral or slightly basic pH. The proteasome has an ATP-dependent proteolytic activity.</text>
</comment>
<keyword evidence="1 6" id="KW-0963">Cytoplasm</keyword>
<dbReference type="SUPFAM" id="SSF56235">
    <property type="entry name" value="N-terminal nucleophile aminohydrolases (Ntn hydrolases)"/>
    <property type="match status" value="1"/>
</dbReference>
<proteinExistence type="inferred from homology"/>
<evidence type="ECO:0000256" key="1">
    <source>
        <dbReference type="ARBA" id="ARBA00022490"/>
    </source>
</evidence>
<organism evidence="7 8">
    <name type="scientific">Steinernema carpocapsae</name>
    <name type="common">Entomopathogenic nematode</name>
    <dbReference type="NCBI Taxonomy" id="34508"/>
    <lineage>
        <taxon>Eukaryota</taxon>
        <taxon>Metazoa</taxon>
        <taxon>Ecdysozoa</taxon>
        <taxon>Nematoda</taxon>
        <taxon>Chromadorea</taxon>
        <taxon>Rhabditida</taxon>
        <taxon>Tylenchina</taxon>
        <taxon>Panagrolaimomorpha</taxon>
        <taxon>Strongyloidoidea</taxon>
        <taxon>Steinernematidae</taxon>
        <taxon>Steinernema</taxon>
    </lineage>
</organism>
<dbReference type="InterPro" id="IPR023333">
    <property type="entry name" value="Proteasome_suB-type"/>
</dbReference>
<comment type="subunit">
    <text evidence="6">Component of the proteasome complex.</text>
</comment>
<evidence type="ECO:0000256" key="3">
    <source>
        <dbReference type="ARBA" id="ARBA00023242"/>
    </source>
</evidence>
<dbReference type="GO" id="GO:0043161">
    <property type="term" value="P:proteasome-mediated ubiquitin-dependent protein catabolic process"/>
    <property type="evidence" value="ECO:0007669"/>
    <property type="project" value="InterPro"/>
</dbReference>
<name>A0A4U8USG7_STECR</name>
<evidence type="ECO:0000313" key="7">
    <source>
        <dbReference type="EMBL" id="TMS34648.1"/>
    </source>
</evidence>
<evidence type="ECO:0000256" key="5">
    <source>
        <dbReference type="ARBA" id="ARBA00026071"/>
    </source>
</evidence>
<reference evidence="7 8" key="2">
    <citation type="journal article" date="2019" name="G3 (Bethesda)">
        <title>Hybrid Assembly of the Genome of the Entomopathogenic Nematode Steinernema carpocapsae Identifies the X-Chromosome.</title>
        <authorList>
            <person name="Serra L."/>
            <person name="Macchietto M."/>
            <person name="Macias-Munoz A."/>
            <person name="McGill C.J."/>
            <person name="Rodriguez I.M."/>
            <person name="Rodriguez B."/>
            <person name="Murad R."/>
            <person name="Mortazavi A."/>
        </authorList>
    </citation>
    <scope>NUCLEOTIDE SEQUENCE [LARGE SCALE GENOMIC DNA]</scope>
    <source>
        <strain evidence="7 8">ALL</strain>
    </source>
</reference>
<evidence type="ECO:0000313" key="8">
    <source>
        <dbReference type="Proteomes" id="UP000298663"/>
    </source>
</evidence>
<keyword evidence="3 6" id="KW-0539">Nucleus</keyword>
<dbReference type="InterPro" id="IPR033811">
    <property type="entry name" value="Proteasome_beta_3"/>
</dbReference>
<dbReference type="GO" id="GO:0005634">
    <property type="term" value="C:nucleus"/>
    <property type="evidence" value="ECO:0007669"/>
    <property type="project" value="UniProtKB-SubCell"/>
</dbReference>
<comment type="subcellular location">
    <subcellularLocation>
        <location evidence="6">Cytoplasm</location>
    </subcellularLocation>
    <subcellularLocation>
        <location evidence="6">Nucleus</location>
    </subcellularLocation>
</comment>
<dbReference type="STRING" id="34508.A0A4U8USG7"/>
<dbReference type="PROSITE" id="PS51476">
    <property type="entry name" value="PROTEASOME_BETA_2"/>
    <property type="match status" value="1"/>
</dbReference>
<dbReference type="InterPro" id="IPR016050">
    <property type="entry name" value="Proteasome_bsu_CS"/>
</dbReference>
<evidence type="ECO:0000256" key="4">
    <source>
        <dbReference type="ARBA" id="ARBA00024953"/>
    </source>
</evidence>
<accession>A0A4U8USG7</accession>
<dbReference type="PANTHER" id="PTHR32194">
    <property type="entry name" value="METALLOPROTEASE TLDD"/>
    <property type="match status" value="1"/>
</dbReference>
<dbReference type="AlphaFoldDB" id="A0A4U8USG7"/>
<dbReference type="GO" id="GO:0019774">
    <property type="term" value="C:proteasome core complex, beta-subunit complex"/>
    <property type="evidence" value="ECO:0007669"/>
    <property type="project" value="InterPro"/>
</dbReference>
<comment type="function">
    <text evidence="4">Non-catalytic component of the proteasome, a multicatalytic proteinase complex which is characterized by its ability to cleave peptides with Arg, Phe, Tyr, Leu, and Glu adjacent to the leaving group at neutral or slightly basic pH. The proteasome has an ATP-dependent proteolytic activity.</text>
</comment>
<sequence length="205" mass="22529">MSIMSYSGGTILAMAGKECVCIGSDLRLGEQMTTIATDVPKIAQIADRVFIGVGGFHSDTKTIIDKMNFRRSLYELREFRNLRPEVAATMLSNLLYHHRFGSYFAEPIVAGLDMETMKPYICGMDTIGCIASPRDFVAVGTGAEYLLGVSEGFWREDMGPDELFEATAQSLLSGLERDAASGWGAVIYTITKDKVNVKTIKARMD</sequence>
<dbReference type="EMBL" id="AZBU02000001">
    <property type="protein sequence ID" value="TMS34648.1"/>
    <property type="molecule type" value="Genomic_DNA"/>
</dbReference>
<dbReference type="InterPro" id="IPR029055">
    <property type="entry name" value="Ntn_hydrolases_N"/>
</dbReference>
<dbReference type="Pfam" id="PF00227">
    <property type="entry name" value="Proteasome"/>
    <property type="match status" value="1"/>
</dbReference>
<gene>
    <name evidence="7" type="ORF">L596_002193</name>
</gene>
<comment type="caution">
    <text evidence="7">The sequence shown here is derived from an EMBL/GenBank/DDBJ whole genome shotgun (WGS) entry which is preliminary data.</text>
</comment>
<evidence type="ECO:0000256" key="2">
    <source>
        <dbReference type="ARBA" id="ARBA00022942"/>
    </source>
</evidence>
<keyword evidence="2 6" id="KW-0647">Proteasome</keyword>
<comment type="subunit">
    <text evidence="5">The 26S proteasome consists of a 20S proteasome core and two 19S regulatory subunits. The 20S proteasome core is composed of 28 subunits that are arranged in four stacked rings, resulting in a barrel-shaped structure. The two end rings are each formed by seven alpha subunits, and the two central rings are each formed by seven beta subunits. The catalytic chamber with the active sites is on the inside of the barrel.</text>
</comment>
<protein>
    <recommendedName>
        <fullName evidence="6">Proteasome subunit beta</fullName>
    </recommendedName>
</protein>
<dbReference type="OrthoDB" id="204949at2759"/>
<dbReference type="Proteomes" id="UP000298663">
    <property type="component" value="Unassembled WGS sequence"/>
</dbReference>
<dbReference type="CDD" id="cd03759">
    <property type="entry name" value="proteasome_beta_type_3"/>
    <property type="match status" value="1"/>
</dbReference>
<keyword evidence="8" id="KW-1185">Reference proteome</keyword>
<dbReference type="InterPro" id="IPR001353">
    <property type="entry name" value="Proteasome_sua/b"/>
</dbReference>
<reference evidence="7 8" key="1">
    <citation type="journal article" date="2015" name="Genome Biol.">
        <title>Comparative genomics of Steinernema reveals deeply conserved gene regulatory networks.</title>
        <authorList>
            <person name="Dillman A.R."/>
            <person name="Macchietto M."/>
            <person name="Porter C.F."/>
            <person name="Rogers A."/>
            <person name="Williams B."/>
            <person name="Antoshechkin I."/>
            <person name="Lee M.M."/>
            <person name="Goodwin Z."/>
            <person name="Lu X."/>
            <person name="Lewis E.E."/>
            <person name="Goodrich-Blair H."/>
            <person name="Stock S.P."/>
            <person name="Adams B.J."/>
            <person name="Sternberg P.W."/>
            <person name="Mortazavi A."/>
        </authorList>
    </citation>
    <scope>NUCLEOTIDE SEQUENCE [LARGE SCALE GENOMIC DNA]</scope>
    <source>
        <strain evidence="7 8">ALL</strain>
    </source>
</reference>